<proteinExistence type="inferred from homology"/>
<evidence type="ECO:0000256" key="3">
    <source>
        <dbReference type="ARBA" id="ARBA00022960"/>
    </source>
</evidence>
<dbReference type="Gene3D" id="3.40.630.30">
    <property type="match status" value="2"/>
</dbReference>
<keyword evidence="6" id="KW-0961">Cell wall biogenesis/degradation</keyword>
<sequence>MTLLSVKRYQLRAVQAEQQSLWDRFVSEHPQGHFLQSWAWGELKASAGWFPLRLALWDVESQEIVAAAQVLRRTAPRIPIELGYLAYIPKGPVLDWSQGDICRAFFMQLHQMLRKQGAVALRMEPGLEMGTAESEVFLNQLAVLRSEAILQAASVPSVQPLRTIMLDLTSDEKVLLAQMKEKWRYNVRLASRRGVTVREADSQADVQRWYQLLQTTGERDQFGIHSCEYYMRVWELFRPRNEVQLLLAEHDGQLLAGIFAGIFGCQALYLYGASSNEQRHLMPNYLLQWEAIRRARQQGALLYDFCGIPETDAETEAMAGVYRFKRGWGGRVVQFPGGYQQVYRPLLMNIANRFLSV</sequence>
<keyword evidence="4" id="KW-0573">Peptidoglycan synthesis</keyword>
<dbReference type="PROSITE" id="PS51191">
    <property type="entry name" value="FEMABX"/>
    <property type="match status" value="1"/>
</dbReference>
<dbReference type="InterPro" id="IPR016181">
    <property type="entry name" value="Acyl_CoA_acyltransferase"/>
</dbReference>
<dbReference type="Pfam" id="PF02388">
    <property type="entry name" value="FemAB"/>
    <property type="match status" value="1"/>
</dbReference>
<dbReference type="Proteomes" id="UP000597444">
    <property type="component" value="Unassembled WGS sequence"/>
</dbReference>
<reference evidence="7" key="1">
    <citation type="submission" date="2020-10" db="EMBL/GenBank/DDBJ databases">
        <title>Taxonomic study of unclassified bacteria belonging to the class Ktedonobacteria.</title>
        <authorList>
            <person name="Yabe S."/>
            <person name="Wang C.M."/>
            <person name="Zheng Y."/>
            <person name="Sakai Y."/>
            <person name="Cavaletti L."/>
            <person name="Monciardini P."/>
            <person name="Donadio S."/>
        </authorList>
    </citation>
    <scope>NUCLEOTIDE SEQUENCE</scope>
    <source>
        <strain evidence="7">ID150040</strain>
    </source>
</reference>
<dbReference type="RefSeq" id="WP_220203061.1">
    <property type="nucleotide sequence ID" value="NZ_BNJK01000001.1"/>
</dbReference>
<protein>
    <recommendedName>
        <fullName evidence="9">Methicillin resistance protein</fullName>
    </recommendedName>
</protein>
<evidence type="ECO:0000313" key="7">
    <source>
        <dbReference type="EMBL" id="GHO92212.1"/>
    </source>
</evidence>
<evidence type="ECO:0000256" key="1">
    <source>
        <dbReference type="ARBA" id="ARBA00009943"/>
    </source>
</evidence>
<keyword evidence="8" id="KW-1185">Reference proteome</keyword>
<dbReference type="PANTHER" id="PTHR36174:SF1">
    <property type="entry name" value="LIPID II:GLYCINE GLYCYLTRANSFERASE"/>
    <property type="match status" value="1"/>
</dbReference>
<dbReference type="GO" id="GO:0016755">
    <property type="term" value="F:aminoacyltransferase activity"/>
    <property type="evidence" value="ECO:0007669"/>
    <property type="project" value="InterPro"/>
</dbReference>
<comment type="similarity">
    <text evidence="1">Belongs to the FemABX family.</text>
</comment>
<dbReference type="GO" id="GO:0008360">
    <property type="term" value="P:regulation of cell shape"/>
    <property type="evidence" value="ECO:0007669"/>
    <property type="project" value="UniProtKB-KW"/>
</dbReference>
<evidence type="ECO:0000256" key="5">
    <source>
        <dbReference type="ARBA" id="ARBA00023315"/>
    </source>
</evidence>
<dbReference type="InterPro" id="IPR050644">
    <property type="entry name" value="PG_Glycine_Bridge_Synth"/>
</dbReference>
<keyword evidence="5" id="KW-0012">Acyltransferase</keyword>
<comment type="caution">
    <text evidence="7">The sequence shown here is derived from an EMBL/GenBank/DDBJ whole genome shotgun (WGS) entry which is preliminary data.</text>
</comment>
<evidence type="ECO:0000256" key="6">
    <source>
        <dbReference type="ARBA" id="ARBA00023316"/>
    </source>
</evidence>
<dbReference type="PANTHER" id="PTHR36174">
    <property type="entry name" value="LIPID II:GLYCINE GLYCYLTRANSFERASE"/>
    <property type="match status" value="1"/>
</dbReference>
<gene>
    <name evidence="7" type="ORF">KSF_022600</name>
</gene>
<keyword evidence="2" id="KW-0808">Transferase</keyword>
<dbReference type="AlphaFoldDB" id="A0A8J3MZS4"/>
<name>A0A8J3MZS4_9CHLR</name>
<dbReference type="EMBL" id="BNJK01000001">
    <property type="protein sequence ID" value="GHO92212.1"/>
    <property type="molecule type" value="Genomic_DNA"/>
</dbReference>
<evidence type="ECO:0000256" key="4">
    <source>
        <dbReference type="ARBA" id="ARBA00022984"/>
    </source>
</evidence>
<keyword evidence="3" id="KW-0133">Cell shape</keyword>
<organism evidence="7 8">
    <name type="scientific">Reticulibacter mediterranei</name>
    <dbReference type="NCBI Taxonomy" id="2778369"/>
    <lineage>
        <taxon>Bacteria</taxon>
        <taxon>Bacillati</taxon>
        <taxon>Chloroflexota</taxon>
        <taxon>Ktedonobacteria</taxon>
        <taxon>Ktedonobacterales</taxon>
        <taxon>Reticulibacteraceae</taxon>
        <taxon>Reticulibacter</taxon>
    </lineage>
</organism>
<evidence type="ECO:0000256" key="2">
    <source>
        <dbReference type="ARBA" id="ARBA00022679"/>
    </source>
</evidence>
<dbReference type="GO" id="GO:0071555">
    <property type="term" value="P:cell wall organization"/>
    <property type="evidence" value="ECO:0007669"/>
    <property type="project" value="UniProtKB-KW"/>
</dbReference>
<evidence type="ECO:0000313" key="8">
    <source>
        <dbReference type="Proteomes" id="UP000597444"/>
    </source>
</evidence>
<dbReference type="InterPro" id="IPR003447">
    <property type="entry name" value="FEMABX"/>
</dbReference>
<accession>A0A8J3MZS4</accession>
<dbReference type="GO" id="GO:0009252">
    <property type="term" value="P:peptidoglycan biosynthetic process"/>
    <property type="evidence" value="ECO:0007669"/>
    <property type="project" value="UniProtKB-KW"/>
</dbReference>
<evidence type="ECO:0008006" key="9">
    <source>
        <dbReference type="Google" id="ProtNLM"/>
    </source>
</evidence>
<dbReference type="SUPFAM" id="SSF55729">
    <property type="entry name" value="Acyl-CoA N-acyltransferases (Nat)"/>
    <property type="match status" value="2"/>
</dbReference>